<keyword evidence="5" id="KW-1185">Reference proteome</keyword>
<proteinExistence type="predicted"/>
<dbReference type="SUPFAM" id="SSF46689">
    <property type="entry name" value="Homeodomain-like"/>
    <property type="match status" value="1"/>
</dbReference>
<dbReference type="InterPro" id="IPR009057">
    <property type="entry name" value="Homeodomain-like_sf"/>
</dbReference>
<dbReference type="Proteomes" id="UP000272400">
    <property type="component" value="Unassembled WGS sequence"/>
</dbReference>
<dbReference type="RefSeq" id="WP_123665986.1">
    <property type="nucleotide sequence ID" value="NZ_RJKE01000001.1"/>
</dbReference>
<name>A0A3N1CZC9_9ACTN</name>
<dbReference type="InterPro" id="IPR001647">
    <property type="entry name" value="HTH_TetR"/>
</dbReference>
<evidence type="ECO:0000256" key="1">
    <source>
        <dbReference type="ARBA" id="ARBA00023125"/>
    </source>
</evidence>
<dbReference type="Gene3D" id="1.10.357.10">
    <property type="entry name" value="Tetracycline Repressor, domain 2"/>
    <property type="match status" value="1"/>
</dbReference>
<dbReference type="PANTHER" id="PTHR30055:SF226">
    <property type="entry name" value="HTH-TYPE TRANSCRIPTIONAL REGULATOR PKSA"/>
    <property type="match status" value="1"/>
</dbReference>
<dbReference type="AlphaFoldDB" id="A0A3N1CZC9"/>
<dbReference type="PANTHER" id="PTHR30055">
    <property type="entry name" value="HTH-TYPE TRANSCRIPTIONAL REGULATOR RUTR"/>
    <property type="match status" value="1"/>
</dbReference>
<dbReference type="PRINTS" id="PR00455">
    <property type="entry name" value="HTHTETR"/>
</dbReference>
<dbReference type="InterPro" id="IPR050109">
    <property type="entry name" value="HTH-type_TetR-like_transc_reg"/>
</dbReference>
<dbReference type="PROSITE" id="PS50977">
    <property type="entry name" value="HTH_TETR_2"/>
    <property type="match status" value="1"/>
</dbReference>
<evidence type="ECO:0000313" key="5">
    <source>
        <dbReference type="Proteomes" id="UP000272400"/>
    </source>
</evidence>
<dbReference type="GO" id="GO:0003700">
    <property type="term" value="F:DNA-binding transcription factor activity"/>
    <property type="evidence" value="ECO:0007669"/>
    <property type="project" value="TreeGrafter"/>
</dbReference>
<dbReference type="GO" id="GO:0000976">
    <property type="term" value="F:transcription cis-regulatory region binding"/>
    <property type="evidence" value="ECO:0007669"/>
    <property type="project" value="TreeGrafter"/>
</dbReference>
<evidence type="ECO:0000256" key="2">
    <source>
        <dbReference type="PROSITE-ProRule" id="PRU00335"/>
    </source>
</evidence>
<protein>
    <submittedName>
        <fullName evidence="4">TetR family transcriptional regulator</fullName>
    </submittedName>
</protein>
<sequence length="209" mass="23051">MASPRRIGAPEAKNRRLLLDAAEQLLLEEGHTAISSRRVAARANLKPQLVHYYFRTMDELVLAVFRRRADDGLAAQAAALASPQPLWALWRFSTDPYAVAITMAFVGLASRREAVRAEIAAYSEKFRTAQTAALSDVLARYDLPSDRYPPSVMIVLLTAVSRVVLMEEALGFVTGHTETLAMVEDFIRALEGDPLPEYAPLPPSAAFPR</sequence>
<feature type="domain" description="HTH tetR-type" evidence="3">
    <location>
        <begin position="12"/>
        <end position="72"/>
    </location>
</feature>
<reference evidence="4 5" key="1">
    <citation type="submission" date="2018-11" db="EMBL/GenBank/DDBJ databases">
        <title>Sequencing the genomes of 1000 actinobacteria strains.</title>
        <authorList>
            <person name="Klenk H.-P."/>
        </authorList>
    </citation>
    <scope>NUCLEOTIDE SEQUENCE [LARGE SCALE GENOMIC DNA]</scope>
    <source>
        <strain evidence="4 5">DSM 44254</strain>
    </source>
</reference>
<dbReference type="OrthoDB" id="3474596at2"/>
<dbReference type="Pfam" id="PF00440">
    <property type="entry name" value="TetR_N"/>
    <property type="match status" value="1"/>
</dbReference>
<accession>A0A3N1CZC9</accession>
<gene>
    <name evidence="4" type="ORF">EDD29_4175</name>
</gene>
<feature type="DNA-binding region" description="H-T-H motif" evidence="2">
    <location>
        <begin position="35"/>
        <end position="54"/>
    </location>
</feature>
<evidence type="ECO:0000313" key="4">
    <source>
        <dbReference type="EMBL" id="ROO86602.1"/>
    </source>
</evidence>
<organism evidence="4 5">
    <name type="scientific">Actinocorallia herbida</name>
    <dbReference type="NCBI Taxonomy" id="58109"/>
    <lineage>
        <taxon>Bacteria</taxon>
        <taxon>Bacillati</taxon>
        <taxon>Actinomycetota</taxon>
        <taxon>Actinomycetes</taxon>
        <taxon>Streptosporangiales</taxon>
        <taxon>Thermomonosporaceae</taxon>
        <taxon>Actinocorallia</taxon>
    </lineage>
</organism>
<evidence type="ECO:0000259" key="3">
    <source>
        <dbReference type="PROSITE" id="PS50977"/>
    </source>
</evidence>
<dbReference type="EMBL" id="RJKE01000001">
    <property type="protein sequence ID" value="ROO86602.1"/>
    <property type="molecule type" value="Genomic_DNA"/>
</dbReference>
<keyword evidence="1 2" id="KW-0238">DNA-binding</keyword>
<comment type="caution">
    <text evidence="4">The sequence shown here is derived from an EMBL/GenBank/DDBJ whole genome shotgun (WGS) entry which is preliminary data.</text>
</comment>